<keyword evidence="3" id="KW-0964">Secreted</keyword>
<dbReference type="GO" id="GO:0005576">
    <property type="term" value="C:extracellular region"/>
    <property type="evidence" value="ECO:0007669"/>
    <property type="project" value="UniProtKB-SubCell"/>
</dbReference>
<dbReference type="GO" id="GO:0016671">
    <property type="term" value="F:oxidoreductase activity, acting on a sulfur group of donors, disulfide as acceptor"/>
    <property type="evidence" value="ECO:0007669"/>
    <property type="project" value="InterPro"/>
</dbReference>
<dbReference type="InterPro" id="IPR004911">
    <property type="entry name" value="Interferon-induced_GILT"/>
</dbReference>
<reference evidence="6 7" key="1">
    <citation type="submission" date="2013-03" db="EMBL/GenBank/DDBJ databases">
        <title>The Genome Sequence of Cladophialophora carrionii CBS 160.54.</title>
        <authorList>
            <consortium name="The Broad Institute Genomics Platform"/>
            <person name="Cuomo C."/>
            <person name="de Hoog S."/>
            <person name="Gorbushina A."/>
            <person name="Walker B."/>
            <person name="Young S.K."/>
            <person name="Zeng Q."/>
            <person name="Gargeya S."/>
            <person name="Fitzgerald M."/>
            <person name="Haas B."/>
            <person name="Abouelleil A."/>
            <person name="Allen A.W."/>
            <person name="Alvarado L."/>
            <person name="Arachchi H.M."/>
            <person name="Berlin A.M."/>
            <person name="Chapman S.B."/>
            <person name="Gainer-Dewar J."/>
            <person name="Goldberg J."/>
            <person name="Griggs A."/>
            <person name="Gujja S."/>
            <person name="Hansen M."/>
            <person name="Howarth C."/>
            <person name="Imamovic A."/>
            <person name="Ireland A."/>
            <person name="Larimer J."/>
            <person name="McCowan C."/>
            <person name="Murphy C."/>
            <person name="Pearson M."/>
            <person name="Poon T.W."/>
            <person name="Priest M."/>
            <person name="Roberts A."/>
            <person name="Saif S."/>
            <person name="Shea T."/>
            <person name="Sisk P."/>
            <person name="Sykes S."/>
            <person name="Wortman J."/>
            <person name="Nusbaum C."/>
            <person name="Birren B."/>
        </authorList>
    </citation>
    <scope>NUCLEOTIDE SEQUENCE [LARGE SCALE GENOMIC DNA]</scope>
    <source>
        <strain evidence="6 7">CBS 160.54</strain>
    </source>
</reference>
<organism evidence="6 7">
    <name type="scientific">Cladophialophora carrionii CBS 160.54</name>
    <dbReference type="NCBI Taxonomy" id="1279043"/>
    <lineage>
        <taxon>Eukaryota</taxon>
        <taxon>Fungi</taxon>
        <taxon>Dikarya</taxon>
        <taxon>Ascomycota</taxon>
        <taxon>Pezizomycotina</taxon>
        <taxon>Eurotiomycetes</taxon>
        <taxon>Chaetothyriomycetidae</taxon>
        <taxon>Chaetothyriales</taxon>
        <taxon>Herpotrichiellaceae</taxon>
        <taxon>Cladophialophora</taxon>
    </lineage>
</organism>
<dbReference type="GeneID" id="19985685"/>
<proteinExistence type="inferred from homology"/>
<name>V9D1M9_9EURO</name>
<dbReference type="Proteomes" id="UP000030678">
    <property type="component" value="Unassembled WGS sequence"/>
</dbReference>
<dbReference type="OrthoDB" id="958254at2759"/>
<dbReference type="AlphaFoldDB" id="V9D1M9"/>
<dbReference type="VEuPathDB" id="FungiDB:G647_07192"/>
<evidence type="ECO:0008006" key="8">
    <source>
        <dbReference type="Google" id="ProtNLM"/>
    </source>
</evidence>
<dbReference type="PANTHER" id="PTHR13234">
    <property type="entry name" value="GAMMA-INTERFERON INDUCIBLE LYSOSOMAL THIOL REDUCTASE GILT"/>
    <property type="match status" value="1"/>
</dbReference>
<keyword evidence="5" id="KW-0325">Glycoprotein</keyword>
<keyword evidence="4" id="KW-0732">Signal</keyword>
<evidence type="ECO:0000256" key="3">
    <source>
        <dbReference type="ARBA" id="ARBA00022525"/>
    </source>
</evidence>
<evidence type="ECO:0000256" key="1">
    <source>
        <dbReference type="ARBA" id="ARBA00004613"/>
    </source>
</evidence>
<dbReference type="Pfam" id="PF03227">
    <property type="entry name" value="GILT"/>
    <property type="match status" value="1"/>
</dbReference>
<dbReference type="PANTHER" id="PTHR13234:SF8">
    <property type="entry name" value="GAMMA-INTERFERON-INDUCIBLE LYSOSOMAL THIOL REDUCTASE"/>
    <property type="match status" value="1"/>
</dbReference>
<sequence>MGSKMPPFDGKQQHLLHEPFATETDLPPIDNYSPRRYQPKHAFKRVIPVCLTLLAIFYLLPTTFVCHHHNDPALSSRPVAVEEKVPLEIHVMSKCPDARDCLRELIVPTMVKVSEKVNLTMSFIGSIDPNSDAVSCKHGPGECLGNIILLCAAKVYPDVKLWLGYANCLISDYPDIPKRDLVESCAMEHALDFQKLNSCISDEGEGIDLLRASIERSQENNVTKSCTVRLAGEIRCIRDGGEWYDCPGGSSVDDLVGDINKLYSASLLRPLS</sequence>
<comment type="subcellular location">
    <subcellularLocation>
        <location evidence="1">Secreted</location>
    </subcellularLocation>
</comment>
<accession>V9D1M9</accession>
<dbReference type="EMBL" id="KB822707">
    <property type="protein sequence ID" value="ETI20849.1"/>
    <property type="molecule type" value="Genomic_DNA"/>
</dbReference>
<evidence type="ECO:0000313" key="6">
    <source>
        <dbReference type="EMBL" id="ETI20849.1"/>
    </source>
</evidence>
<evidence type="ECO:0000256" key="2">
    <source>
        <dbReference type="ARBA" id="ARBA00005679"/>
    </source>
</evidence>
<dbReference type="HOGENOM" id="CLU_072148_2_0_1"/>
<comment type="similarity">
    <text evidence="2">Belongs to the GILT family.</text>
</comment>
<gene>
    <name evidence="6" type="ORF">G647_07192</name>
</gene>
<evidence type="ECO:0000313" key="7">
    <source>
        <dbReference type="Proteomes" id="UP000030678"/>
    </source>
</evidence>
<dbReference type="RefSeq" id="XP_008729730.1">
    <property type="nucleotide sequence ID" value="XM_008731508.1"/>
</dbReference>
<protein>
    <recommendedName>
        <fullName evidence="8">Gamma interferon inducible lysosomal thiol reductase GILT</fullName>
    </recommendedName>
</protein>
<evidence type="ECO:0000256" key="4">
    <source>
        <dbReference type="ARBA" id="ARBA00022729"/>
    </source>
</evidence>
<evidence type="ECO:0000256" key="5">
    <source>
        <dbReference type="ARBA" id="ARBA00023180"/>
    </source>
</evidence>